<accession>A0A3A3GIK2</accession>
<gene>
    <name evidence="2" type="ORF">DQX05_18495</name>
</gene>
<dbReference type="InterPro" id="IPR013543">
    <property type="entry name" value="Ca/CaM-dep_prot_kinase-assoc"/>
</dbReference>
<reference evidence="2 3" key="1">
    <citation type="submission" date="2018-09" db="EMBL/GenBank/DDBJ databases">
        <title>Paenibacillus SK2017-BO5.</title>
        <authorList>
            <person name="Piskunova J.V."/>
            <person name="Dubiley S.A."/>
            <person name="Severinov K.V."/>
        </authorList>
    </citation>
    <scope>NUCLEOTIDE SEQUENCE [LARGE SCALE GENOMIC DNA]</scope>
    <source>
        <strain evidence="2 3">BO5</strain>
    </source>
</reference>
<dbReference type="NCBIfam" id="TIGR02246">
    <property type="entry name" value="SgcJ/EcaC family oxidoreductase"/>
    <property type="match status" value="1"/>
</dbReference>
<feature type="domain" description="Calcium/calmodulin-dependent protein kinase II association-domain" evidence="1">
    <location>
        <begin position="6"/>
        <end position="125"/>
    </location>
</feature>
<dbReference type="SUPFAM" id="SSF54427">
    <property type="entry name" value="NTF2-like"/>
    <property type="match status" value="1"/>
</dbReference>
<dbReference type="Pfam" id="PF08332">
    <property type="entry name" value="CaMKII_AD"/>
    <property type="match status" value="1"/>
</dbReference>
<organism evidence="2 3">
    <name type="scientific">Paenibacillus thiaminolyticus</name>
    <name type="common">Bacillus thiaminolyticus</name>
    <dbReference type="NCBI Taxonomy" id="49283"/>
    <lineage>
        <taxon>Bacteria</taxon>
        <taxon>Bacillati</taxon>
        <taxon>Bacillota</taxon>
        <taxon>Bacilli</taxon>
        <taxon>Bacillales</taxon>
        <taxon>Paenibacillaceae</taxon>
        <taxon>Paenibacillus</taxon>
    </lineage>
</organism>
<dbReference type="GO" id="GO:0004683">
    <property type="term" value="F:calcium/calmodulin-dependent protein kinase activity"/>
    <property type="evidence" value="ECO:0007669"/>
    <property type="project" value="InterPro"/>
</dbReference>
<dbReference type="Proteomes" id="UP000266177">
    <property type="component" value="Unassembled WGS sequence"/>
</dbReference>
<dbReference type="EMBL" id="QYZD01000018">
    <property type="protein sequence ID" value="RJG22095.1"/>
    <property type="molecule type" value="Genomic_DNA"/>
</dbReference>
<evidence type="ECO:0000313" key="2">
    <source>
        <dbReference type="EMBL" id="RJG22095.1"/>
    </source>
</evidence>
<dbReference type="OrthoDB" id="2887901at2"/>
<name>A0A3A3GIK2_PANTH</name>
<sequence length="144" mass="16385">MKDDIQEIHDLFDSLSVAWNHGDGKAYGLCFTEDADYVTFHGEHITGRDNIADMHYKLWEGVLRGSTLSGKITNLRFIAPDTAIFHAVGVVQLRWNKRASKKRNSMNTNVAVKQNGKWKIAAFHNCRIQVPSVMHKVMMKLMTP</sequence>
<dbReference type="GO" id="GO:0005516">
    <property type="term" value="F:calmodulin binding"/>
    <property type="evidence" value="ECO:0007669"/>
    <property type="project" value="InterPro"/>
</dbReference>
<dbReference type="RefSeq" id="WP_119794988.1">
    <property type="nucleotide sequence ID" value="NZ_QYZD01000018.1"/>
</dbReference>
<evidence type="ECO:0000313" key="3">
    <source>
        <dbReference type="Proteomes" id="UP000266177"/>
    </source>
</evidence>
<dbReference type="Gene3D" id="3.10.450.50">
    <property type="match status" value="1"/>
</dbReference>
<dbReference type="InterPro" id="IPR032710">
    <property type="entry name" value="NTF2-like_dom_sf"/>
</dbReference>
<evidence type="ECO:0000259" key="1">
    <source>
        <dbReference type="Pfam" id="PF08332"/>
    </source>
</evidence>
<dbReference type="InterPro" id="IPR011944">
    <property type="entry name" value="Steroid_delta5-4_isomerase"/>
</dbReference>
<protein>
    <submittedName>
        <fullName evidence="2">SgcJ/EcaC family oxidoreductase</fullName>
    </submittedName>
</protein>
<dbReference type="AlphaFoldDB" id="A0A3A3GIK2"/>
<proteinExistence type="predicted"/>
<comment type="caution">
    <text evidence="2">The sequence shown here is derived from an EMBL/GenBank/DDBJ whole genome shotgun (WGS) entry which is preliminary data.</text>
</comment>